<feature type="region of interest" description="Disordered" evidence="2">
    <location>
        <begin position="127"/>
        <end position="155"/>
    </location>
</feature>
<name>B9T762_RICCO</name>
<feature type="compositionally biased region" description="Low complexity" evidence="2">
    <location>
        <begin position="217"/>
        <end position="232"/>
    </location>
</feature>
<feature type="coiled-coil region" evidence="1">
    <location>
        <begin position="1174"/>
        <end position="1295"/>
    </location>
</feature>
<feature type="domain" description="C2 NT-type" evidence="3">
    <location>
        <begin position="1"/>
        <end position="116"/>
    </location>
</feature>
<dbReference type="eggNOG" id="ENOG502QTRF">
    <property type="taxonomic scope" value="Eukaryota"/>
</dbReference>
<dbReference type="EMBL" id="EQ974708">
    <property type="protein sequence ID" value="EEF28304.1"/>
    <property type="molecule type" value="Genomic_DNA"/>
</dbReference>
<dbReference type="PROSITE" id="PS51840">
    <property type="entry name" value="C2_NT"/>
    <property type="match status" value="1"/>
</dbReference>
<sequence length="1362" mass="155236">MQVPKGWDKLYVSIVSTETGKTLTKSGKASVRNASCQWTETLSESIWISRHDSSKQIGDCFFKLVVSMGSARSSILGEATVNLASYKNSKTAVPVSLSLKKCNHGTILQVSHQSNSHMEDVNVDCDDVESKSDVSDNSLTKSIGSSSSSHLDSSSHAGELLNRDFSFSASGSRYSFDSTDGSLGRETYSPLNNLTGIMNNQIGRQDSTGSQNSSHGSYSFNDSSRSNQSSFNSKVLASRSSLQIQRDEFNQVSRSVASSPLRNAGSSKDLLEAAEAKIEELRAEARMWEQNARKLMNDLEKLRKELSDQSKCQASLEMELSESRRECDGLKQEIEQVKILLEESLVKQKSAENMELQAKDMGNLQKELEDEVRFEKESNANLALQLKKTQESNIELVSILQELEDTIEKLKMEIANLSKEKVQELEAAEVLKTQTLMECEAQWRDKLAVKEEEIINLKSKLSEALKVDNFENGADKNLIKEVEVLKQKIEELEKDCNELTDENLELLLKLKESEKDLPICGASSNHLSNEYEENSSLSISESEVSKMISLKGMLEEELNKKEMFIEQLSTDHLKIQCTDLEKKCADLELHLQDFKDKTSYLDGELSIYHARAEEQGIEITALRQQLESFQGKETETKSHLTDNFKDIMISHKEILENKFEIDKHKSDNLLKEQEVEALRCCQRQLETQISILQNEKRRLEENMEVVQKRGMMSSSCLDDSNNEIMMFNSSRMMSTGLDASQNQILVLNSSKDSHVSTSEIPTRMSELESSKSEMEIHLAELEKENIELSERICGLEAQLRYLTDERESSRLELQNSESCALNLQNEMRRLESEWETDKGDRKQKLQEMQNMWLEAQSENEYLKIANLKLQTTAESLIDECSLLQKSLLELRKQKIELHEHCTILEAELRESQKGFSDMLKEVEALERKYILILEEIASKEKALALEVDVLLQDNKQYKEKLEEETSLNQIYLEKAVEVENLQKEVAHITEHMSTTCDEKERTAAAAVVEVSRLRADRATLEASLHTVRGKLRLSESNLSTLQMESETKLLGLQNELAASRQNQEILMADNEKLLELLEDVKSNEDKYKSIVRGLELKLKATAYEGLQLKEEICSLRVQLQKTALLEDEILALKKSLNEVQFENQRLEVSLQMLSGDYEELMAAKMQLLQMISDMQKAVAELEHCRRSKVSLEEKILRLEGDLTAREALGGQDAELKNELARVKRANNELHRKIRHLQEENQEYIQRTQTCEGELEQRIEAKQISENSRIEYLSKLQLLETKLAEALEANDMYKVQLKSFLLEECSNHSNKAGKEFEGSASTLEIELRDLQERYFHMSLKCAEVESEREQLVLKLRTVSNGRS</sequence>
<dbReference type="InParanoid" id="B9T762"/>
<reference evidence="5" key="1">
    <citation type="journal article" date="2010" name="Nat. Biotechnol.">
        <title>Draft genome sequence of the oilseed species Ricinus communis.</title>
        <authorList>
            <person name="Chan A.P."/>
            <person name="Crabtree J."/>
            <person name="Zhao Q."/>
            <person name="Lorenzi H."/>
            <person name="Orvis J."/>
            <person name="Puiu D."/>
            <person name="Melake-Berhan A."/>
            <person name="Jones K.M."/>
            <person name="Redman J."/>
            <person name="Chen G."/>
            <person name="Cahoon E.B."/>
            <person name="Gedil M."/>
            <person name="Stanke M."/>
            <person name="Haas B.J."/>
            <person name="Wortman J.R."/>
            <person name="Fraser-Liggett C.M."/>
            <person name="Ravel J."/>
            <person name="Rabinowicz P.D."/>
        </authorList>
    </citation>
    <scope>NUCLEOTIDE SEQUENCE [LARGE SCALE GENOMIC DNA]</scope>
    <source>
        <strain evidence="5">cv. Hale</strain>
    </source>
</reference>
<dbReference type="STRING" id="3988.B9T762"/>
<evidence type="ECO:0000256" key="2">
    <source>
        <dbReference type="SAM" id="MobiDB-lite"/>
    </source>
</evidence>
<keyword evidence="1" id="KW-0175">Coiled coil</keyword>
<feature type="region of interest" description="Disordered" evidence="2">
    <location>
        <begin position="194"/>
        <end position="232"/>
    </location>
</feature>
<dbReference type="PANTHER" id="PTHR47270">
    <property type="entry name" value="PROTEIN MLP1-LIKE"/>
    <property type="match status" value="1"/>
</dbReference>
<proteinExistence type="predicted"/>
<evidence type="ECO:0000313" key="5">
    <source>
        <dbReference type="Proteomes" id="UP000008311"/>
    </source>
</evidence>
<dbReference type="PANTHER" id="PTHR47270:SF13">
    <property type="entry name" value="HEAVY CHAIN-LIKE PROTEIN, PUTATIVE-RELATED"/>
    <property type="match status" value="1"/>
</dbReference>
<feature type="coiled-coil region" evidence="1">
    <location>
        <begin position="873"/>
        <end position="974"/>
    </location>
</feature>
<evidence type="ECO:0000256" key="1">
    <source>
        <dbReference type="SAM" id="Coils"/>
    </source>
</evidence>
<feature type="compositionally biased region" description="Polar residues" evidence="2">
    <location>
        <begin position="194"/>
        <end position="216"/>
    </location>
</feature>
<feature type="coiled-coil region" evidence="1">
    <location>
        <begin position="764"/>
        <end position="833"/>
    </location>
</feature>
<organism evidence="4 5">
    <name type="scientific">Ricinus communis</name>
    <name type="common">Castor bean</name>
    <dbReference type="NCBI Taxonomy" id="3988"/>
    <lineage>
        <taxon>Eukaryota</taxon>
        <taxon>Viridiplantae</taxon>
        <taxon>Streptophyta</taxon>
        <taxon>Embryophyta</taxon>
        <taxon>Tracheophyta</taxon>
        <taxon>Spermatophyta</taxon>
        <taxon>Magnoliopsida</taxon>
        <taxon>eudicotyledons</taxon>
        <taxon>Gunneridae</taxon>
        <taxon>Pentapetalae</taxon>
        <taxon>rosids</taxon>
        <taxon>fabids</taxon>
        <taxon>Malpighiales</taxon>
        <taxon>Euphorbiaceae</taxon>
        <taxon>Acalyphoideae</taxon>
        <taxon>Acalypheae</taxon>
        <taxon>Ricinus</taxon>
    </lineage>
</organism>
<gene>
    <name evidence="4" type="ORF">RCOM_0272710</name>
</gene>
<feature type="compositionally biased region" description="Low complexity" evidence="2">
    <location>
        <begin position="138"/>
        <end position="155"/>
    </location>
</feature>
<dbReference type="Pfam" id="PF10358">
    <property type="entry name" value="NT-C2"/>
    <property type="match status" value="1"/>
</dbReference>
<evidence type="ECO:0000259" key="3">
    <source>
        <dbReference type="PROSITE" id="PS51840"/>
    </source>
</evidence>
<keyword evidence="5" id="KW-1185">Reference proteome</keyword>
<protein>
    <submittedName>
        <fullName evidence="4">DNA repair protein RAD50, putative</fullName>
    </submittedName>
</protein>
<feature type="coiled-coil region" evidence="1">
    <location>
        <begin position="264"/>
        <end position="516"/>
    </location>
</feature>
<accession>B9T762</accession>
<evidence type="ECO:0000313" key="4">
    <source>
        <dbReference type="EMBL" id="EEF28304.1"/>
    </source>
</evidence>
<dbReference type="InterPro" id="IPR019448">
    <property type="entry name" value="NT-C2"/>
</dbReference>
<feature type="coiled-coil region" evidence="1">
    <location>
        <begin position="682"/>
        <end position="709"/>
    </location>
</feature>
<dbReference type="Proteomes" id="UP000008311">
    <property type="component" value="Unassembled WGS sequence"/>
</dbReference>